<dbReference type="Proteomes" id="UP000500767">
    <property type="component" value="Chromosome"/>
</dbReference>
<reference evidence="2 3" key="1">
    <citation type="journal article" date="2014" name="World J. Microbiol. Biotechnol.">
        <title>Biodiversity and physiological characteristics of Antarctic and Arctic lichens-associated bacteria.</title>
        <authorList>
            <person name="Lee Y.M."/>
            <person name="Kim E.H."/>
            <person name="Lee H.K."/>
            <person name="Hong S.G."/>
        </authorList>
    </citation>
    <scope>NUCLEOTIDE SEQUENCE [LARGE SCALE GENOMIC DNA]</scope>
    <source>
        <strain evidence="2 3">PAMC 26569</strain>
    </source>
</reference>
<feature type="transmembrane region" description="Helical" evidence="1">
    <location>
        <begin position="6"/>
        <end position="22"/>
    </location>
</feature>
<dbReference type="RefSeq" id="WP_171834699.1">
    <property type="nucleotide sequence ID" value="NZ_CP053708.1"/>
</dbReference>
<keyword evidence="3" id="KW-1185">Reference proteome</keyword>
<dbReference type="EMBL" id="CP053708">
    <property type="protein sequence ID" value="QKE89711.1"/>
    <property type="molecule type" value="Genomic_DNA"/>
</dbReference>
<protein>
    <submittedName>
        <fullName evidence="2">Uncharacterized protein</fullName>
    </submittedName>
</protein>
<keyword evidence="1" id="KW-0472">Membrane</keyword>
<accession>A0A6M8HN36</accession>
<keyword evidence="1" id="KW-1133">Transmembrane helix</keyword>
<organism evidence="2 3">
    <name type="scientific">Lichenicola cladoniae</name>
    <dbReference type="NCBI Taxonomy" id="1484109"/>
    <lineage>
        <taxon>Bacteria</taxon>
        <taxon>Pseudomonadati</taxon>
        <taxon>Pseudomonadota</taxon>
        <taxon>Alphaproteobacteria</taxon>
        <taxon>Acetobacterales</taxon>
        <taxon>Acetobacteraceae</taxon>
        <taxon>Lichenicola</taxon>
    </lineage>
</organism>
<name>A0A6M8HN36_9PROT</name>
<evidence type="ECO:0000256" key="1">
    <source>
        <dbReference type="SAM" id="Phobius"/>
    </source>
</evidence>
<proteinExistence type="predicted"/>
<evidence type="ECO:0000313" key="3">
    <source>
        <dbReference type="Proteomes" id="UP000500767"/>
    </source>
</evidence>
<dbReference type="AlphaFoldDB" id="A0A6M8HN36"/>
<evidence type="ECO:0000313" key="2">
    <source>
        <dbReference type="EMBL" id="QKE89711.1"/>
    </source>
</evidence>
<gene>
    <name evidence="2" type="ORF">HN018_06345</name>
</gene>
<dbReference type="KEGG" id="lck:HN018_06345"/>
<keyword evidence="1" id="KW-0812">Transmembrane</keyword>
<sequence>MLIWSLVVLTALAWTGVVIWYFKRELHQWVDNKYGPKSIEEKPPRQRRRMYD</sequence>